<evidence type="ECO:0000256" key="3">
    <source>
        <dbReference type="ARBA" id="ARBA00020071"/>
    </source>
</evidence>
<keyword evidence="7" id="KW-1185">Reference proteome</keyword>
<evidence type="ECO:0000313" key="7">
    <source>
        <dbReference type="Proteomes" id="UP000727907"/>
    </source>
</evidence>
<evidence type="ECO:0000313" key="6">
    <source>
        <dbReference type="EMBL" id="MBU8876946.1"/>
    </source>
</evidence>
<protein>
    <recommendedName>
        <fullName evidence="3">Chitooligosaccharide deacetylase</fullName>
    </recommendedName>
    <alternativeName>
        <fullName evidence="4">Nodulation protein B</fullName>
    </alternativeName>
</protein>
<dbReference type="PROSITE" id="PS51677">
    <property type="entry name" value="NODB"/>
    <property type="match status" value="1"/>
</dbReference>
<sequence length="285" mass="32578">MPRHIVCLTFDHDHLSGFIARGMTSPTAISRGEYDVVVIPRLVALMERYGIKGTFFTPGHTIDSTPEAVMPYVEAGHELAHHGWTHRLPVTLSREEEEEEIVRGNESIKRISGRAARGYRSPAWDLSPHSIELLLKHGIRYDSSMMGHDYDCYFARQGDVAELLKPFVRGRETPLLEMPISWSLDDFPHFEYMRLPNGSVQQGLMNATNVLDNFVDDFTYMTRVQPDFGILTYTFHPHVIGRGHRMMMLERLIQRLMEGGAVFMTMEQAMAEWLARNQGARKAAE</sequence>
<feature type="domain" description="NodB homology" evidence="5">
    <location>
        <begin position="25"/>
        <end position="264"/>
    </location>
</feature>
<reference evidence="6 7" key="1">
    <citation type="submission" date="2021-06" db="EMBL/GenBank/DDBJ databases">
        <authorList>
            <person name="Lee D.H."/>
        </authorList>
    </citation>
    <scope>NUCLEOTIDE SEQUENCE [LARGE SCALE GENOMIC DNA]</scope>
    <source>
        <strain evidence="6 7">MMS21-HV4-11</strain>
    </source>
</reference>
<comment type="caution">
    <text evidence="6">The sequence shown here is derived from an EMBL/GenBank/DDBJ whole genome shotgun (WGS) entry which is preliminary data.</text>
</comment>
<evidence type="ECO:0000259" key="5">
    <source>
        <dbReference type="PROSITE" id="PS51677"/>
    </source>
</evidence>
<name>A0ABS6IQR0_9HYPH</name>
<dbReference type="CDD" id="cd10938">
    <property type="entry name" value="CE4_HpPgdA_like"/>
    <property type="match status" value="1"/>
</dbReference>
<accession>A0ABS6IQR0</accession>
<dbReference type="EMBL" id="JAHOPB010000003">
    <property type="protein sequence ID" value="MBU8876946.1"/>
    <property type="molecule type" value="Genomic_DNA"/>
</dbReference>
<dbReference type="InterPro" id="IPR002509">
    <property type="entry name" value="NODB_dom"/>
</dbReference>
<evidence type="ECO:0000256" key="4">
    <source>
        <dbReference type="ARBA" id="ARBA00032976"/>
    </source>
</evidence>
<organism evidence="6 7">
    <name type="scientific">Reyranella humidisoli</name>
    <dbReference type="NCBI Taxonomy" id="2849149"/>
    <lineage>
        <taxon>Bacteria</taxon>
        <taxon>Pseudomonadati</taxon>
        <taxon>Pseudomonadota</taxon>
        <taxon>Alphaproteobacteria</taxon>
        <taxon>Hyphomicrobiales</taxon>
        <taxon>Reyranellaceae</taxon>
        <taxon>Reyranella</taxon>
    </lineage>
</organism>
<proteinExistence type="inferred from homology"/>
<evidence type="ECO:0000256" key="1">
    <source>
        <dbReference type="ARBA" id="ARBA00003236"/>
    </source>
</evidence>
<evidence type="ECO:0000256" key="2">
    <source>
        <dbReference type="ARBA" id="ARBA00010973"/>
    </source>
</evidence>
<comment type="similarity">
    <text evidence="2">Belongs to the polysaccharide deacetylase family.</text>
</comment>
<dbReference type="PANTHER" id="PTHR47561">
    <property type="entry name" value="POLYSACCHARIDE DEACETYLASE FAMILY PROTEIN (AFU_ORTHOLOGUE AFUA_6G05030)"/>
    <property type="match status" value="1"/>
</dbReference>
<dbReference type="InterPro" id="IPR037950">
    <property type="entry name" value="PgdA-like"/>
</dbReference>
<gene>
    <name evidence="6" type="ORF">KQ910_24440</name>
</gene>
<dbReference type="PANTHER" id="PTHR47561:SF1">
    <property type="entry name" value="POLYSACCHARIDE DEACETYLASE FAMILY PROTEIN (AFU_ORTHOLOGUE AFUA_6G05030)"/>
    <property type="match status" value="1"/>
</dbReference>
<comment type="function">
    <text evidence="1">Is involved in generating a small heat-stable compound (Nod), an acylated oligomer of N-acetylglucosamine, that stimulates mitosis in various plant protoplasts.</text>
</comment>
<dbReference type="RefSeq" id="WP_216966242.1">
    <property type="nucleotide sequence ID" value="NZ_JAHOPB010000003.1"/>
</dbReference>
<dbReference type="Pfam" id="PF01522">
    <property type="entry name" value="Polysacc_deac_1"/>
    <property type="match status" value="1"/>
</dbReference>
<dbReference type="Proteomes" id="UP000727907">
    <property type="component" value="Unassembled WGS sequence"/>
</dbReference>